<gene>
    <name evidence="1" type="ORF">HJG59_010241</name>
</gene>
<protein>
    <recommendedName>
        <fullName evidence="3">HTH psq-type domain-containing protein</fullName>
    </recommendedName>
</protein>
<dbReference type="InParanoid" id="A0A7J8BIW8"/>
<dbReference type="InterPro" id="IPR009057">
    <property type="entry name" value="Homeodomain-like_sf"/>
</dbReference>
<accession>A0A7J8BIW8</accession>
<sequence>MIQRALQLSESIIHPCITIKITVRMDCRPMYSRTPGILQGQVHSLCVGNNFFPKMGCSETKPIRVCCALTGYPVLFLSWPLIGSASCKFISLIHTSKSLHIGSIFALAFAISENFYLSPTMAPKRATSSKPSDDETKCQRKMLTIYEKVKLLDMIKDGKKIVEVAHHYDLNESIVCSICEDEKNIRATATVSFNKEAKCIVTSCNKFLVKT</sequence>
<dbReference type="InterPro" id="IPR036388">
    <property type="entry name" value="WH-like_DNA-bd_sf"/>
</dbReference>
<keyword evidence="2" id="KW-1185">Reference proteome</keyword>
<dbReference type="Gene3D" id="1.10.10.10">
    <property type="entry name" value="Winged helix-like DNA-binding domain superfamily/Winged helix DNA-binding domain"/>
    <property type="match status" value="1"/>
</dbReference>
<dbReference type="AlphaFoldDB" id="A0A7J8BIW8"/>
<name>A0A7J8BIW8_MOLMO</name>
<organism evidence="1 2">
    <name type="scientific">Molossus molossus</name>
    <name type="common">Pallas' mastiff bat</name>
    <name type="synonym">Vespertilio molossus</name>
    <dbReference type="NCBI Taxonomy" id="27622"/>
    <lineage>
        <taxon>Eukaryota</taxon>
        <taxon>Metazoa</taxon>
        <taxon>Chordata</taxon>
        <taxon>Craniata</taxon>
        <taxon>Vertebrata</taxon>
        <taxon>Euteleostomi</taxon>
        <taxon>Mammalia</taxon>
        <taxon>Eutheria</taxon>
        <taxon>Laurasiatheria</taxon>
        <taxon>Chiroptera</taxon>
        <taxon>Yangochiroptera</taxon>
        <taxon>Molossidae</taxon>
        <taxon>Molossus</taxon>
    </lineage>
</organism>
<comment type="caution">
    <text evidence="1">The sequence shown here is derived from an EMBL/GenBank/DDBJ whole genome shotgun (WGS) entry which is preliminary data.</text>
</comment>
<proteinExistence type="predicted"/>
<dbReference type="SUPFAM" id="SSF46689">
    <property type="entry name" value="Homeodomain-like"/>
    <property type="match status" value="1"/>
</dbReference>
<evidence type="ECO:0000313" key="2">
    <source>
        <dbReference type="Proteomes" id="UP000550707"/>
    </source>
</evidence>
<evidence type="ECO:0000313" key="1">
    <source>
        <dbReference type="EMBL" id="KAF6398648.1"/>
    </source>
</evidence>
<reference evidence="1 2" key="1">
    <citation type="journal article" date="2020" name="Nature">
        <title>Six reference-quality genomes reveal evolution of bat adaptations.</title>
        <authorList>
            <person name="Jebb D."/>
            <person name="Huang Z."/>
            <person name="Pippel M."/>
            <person name="Hughes G.M."/>
            <person name="Lavrichenko K."/>
            <person name="Devanna P."/>
            <person name="Winkler S."/>
            <person name="Jermiin L.S."/>
            <person name="Skirmuntt E.C."/>
            <person name="Katzourakis A."/>
            <person name="Burkitt-Gray L."/>
            <person name="Ray D.A."/>
            <person name="Sullivan K.A.M."/>
            <person name="Roscito J.G."/>
            <person name="Kirilenko B.M."/>
            <person name="Davalos L.M."/>
            <person name="Corthals A.P."/>
            <person name="Power M.L."/>
            <person name="Jones G."/>
            <person name="Ransome R.D."/>
            <person name="Dechmann D.K.N."/>
            <person name="Locatelli A.G."/>
            <person name="Puechmaille S.J."/>
            <person name="Fedrigo O."/>
            <person name="Jarvis E.D."/>
            <person name="Hiller M."/>
            <person name="Vernes S.C."/>
            <person name="Myers E.W."/>
            <person name="Teeling E.C."/>
        </authorList>
    </citation>
    <scope>NUCLEOTIDE SEQUENCE [LARGE SCALE GENOMIC DNA]</scope>
    <source>
        <strain evidence="1">MMolMol1</strain>
        <tissue evidence="1">Muscle</tissue>
    </source>
</reference>
<dbReference type="EMBL" id="JACASF010000029">
    <property type="protein sequence ID" value="KAF6398648.1"/>
    <property type="molecule type" value="Genomic_DNA"/>
</dbReference>
<evidence type="ECO:0008006" key="3">
    <source>
        <dbReference type="Google" id="ProtNLM"/>
    </source>
</evidence>
<dbReference type="Proteomes" id="UP000550707">
    <property type="component" value="Unassembled WGS sequence"/>
</dbReference>